<organism evidence="2 3">
    <name type="scientific">Candidatus Sulfotelmatobacter kueseliae</name>
    <dbReference type="NCBI Taxonomy" id="2042962"/>
    <lineage>
        <taxon>Bacteria</taxon>
        <taxon>Pseudomonadati</taxon>
        <taxon>Acidobacteriota</taxon>
        <taxon>Terriglobia</taxon>
        <taxon>Terriglobales</taxon>
        <taxon>Candidatus Korobacteraceae</taxon>
        <taxon>Candidatus Sulfotelmatobacter</taxon>
    </lineage>
</organism>
<dbReference type="InterPro" id="IPR003669">
    <property type="entry name" value="Thymidylate_synthase_ThyX"/>
</dbReference>
<dbReference type="GO" id="GO:0070402">
    <property type="term" value="F:NADPH binding"/>
    <property type="evidence" value="ECO:0007669"/>
    <property type="project" value="TreeGrafter"/>
</dbReference>
<feature type="compositionally biased region" description="Polar residues" evidence="1">
    <location>
        <begin position="1"/>
        <end position="12"/>
    </location>
</feature>
<dbReference type="GO" id="GO:0050797">
    <property type="term" value="F:thymidylate synthase (FAD) activity"/>
    <property type="evidence" value="ECO:0007669"/>
    <property type="project" value="InterPro"/>
</dbReference>
<accession>A0A2U3L536</accession>
<dbReference type="PANTHER" id="PTHR34934:SF1">
    <property type="entry name" value="FLAVIN-DEPENDENT THYMIDYLATE SYNTHASE"/>
    <property type="match status" value="1"/>
</dbReference>
<dbReference type="GO" id="GO:0004799">
    <property type="term" value="F:thymidylate synthase activity"/>
    <property type="evidence" value="ECO:0007669"/>
    <property type="project" value="TreeGrafter"/>
</dbReference>
<dbReference type="CDD" id="cd20175">
    <property type="entry name" value="ThyX"/>
    <property type="match status" value="1"/>
</dbReference>
<dbReference type="EMBL" id="OMOD01000167">
    <property type="protein sequence ID" value="SPF47024.1"/>
    <property type="molecule type" value="Genomic_DNA"/>
</dbReference>
<feature type="compositionally biased region" description="Polar residues" evidence="1">
    <location>
        <begin position="19"/>
        <end position="30"/>
    </location>
</feature>
<reference evidence="3" key="1">
    <citation type="submission" date="2018-02" db="EMBL/GenBank/DDBJ databases">
        <authorList>
            <person name="Hausmann B."/>
        </authorList>
    </citation>
    <scope>NUCLEOTIDE SEQUENCE [LARGE SCALE GENOMIC DNA]</scope>
    <source>
        <strain evidence="3">Peat soil MAG SbA1</strain>
    </source>
</reference>
<protein>
    <submittedName>
        <fullName evidence="2">Alternative thymidylate synthase-like protein</fullName>
    </submittedName>
</protein>
<dbReference type="Pfam" id="PF02511">
    <property type="entry name" value="Thy1"/>
    <property type="match status" value="2"/>
</dbReference>
<feature type="region of interest" description="Disordered" evidence="1">
    <location>
        <begin position="1"/>
        <end position="54"/>
    </location>
</feature>
<dbReference type="GO" id="GO:0006231">
    <property type="term" value="P:dTMP biosynthetic process"/>
    <property type="evidence" value="ECO:0007669"/>
    <property type="project" value="InterPro"/>
</dbReference>
<proteinExistence type="predicted"/>
<dbReference type="InterPro" id="IPR036098">
    <property type="entry name" value="Thymidylate_synthase_ThyX_sf"/>
</dbReference>
<sequence>MMPDPSNKNSSPAGAVAGASNSGHRSTQRPSAAEGPVPAEKPASGPQPASSDAPSTEVFAVFGVEPEIQAYAMAKYSRSALSMKDALREISSQKAEKFLNTFYFQYGHRSIADLAHIALAVERLSILAAIELADEQRWDGQERSTRYQDFKKSGYYTPDFGTDDQACKLYRETLDFLFAEYEALSAHMAQYLISITPKPADMKQEAYERTLKARAFDITRYLLPLATNTSLGEIVNARTLETQVAHLLSHTHKEVRQLGESLKNAATGAAYNVNADSFRDLVEQIRAVNPELAVRAEQELLREVRMAPTLVKYADPNAYEMETRRELRQAARELMAHEQLAPSKAIVDLLDEEPLEVEIATTLLYEHCHHSYRQIRQAVQVAGERRRREIIDLGLRHRGKHDEMLRAFRAGQQFRFDILMDTGGFRDMHRHRRCIQVMQGFTTQHGYEMLMDIEDAGVRDRFDATMRRAQTTVETLAKRDTPEAEENSQYAIPLAFKKRALFKMDFAEVVYISELRTTPAGHISYRNVAYAMYEAVARKYPALAKYFRVHDVSAPVDLLQR</sequence>
<dbReference type="Proteomes" id="UP000238701">
    <property type="component" value="Unassembled WGS sequence"/>
</dbReference>
<name>A0A2U3L536_9BACT</name>
<dbReference type="GO" id="GO:0050660">
    <property type="term" value="F:flavin adenine dinucleotide binding"/>
    <property type="evidence" value="ECO:0007669"/>
    <property type="project" value="InterPro"/>
</dbReference>
<evidence type="ECO:0000256" key="1">
    <source>
        <dbReference type="SAM" id="MobiDB-lite"/>
    </source>
</evidence>
<dbReference type="Gene3D" id="3.30.1360.170">
    <property type="match status" value="2"/>
</dbReference>
<dbReference type="PANTHER" id="PTHR34934">
    <property type="entry name" value="FLAVIN-DEPENDENT THYMIDYLATE SYNTHASE"/>
    <property type="match status" value="1"/>
</dbReference>
<dbReference type="AlphaFoldDB" id="A0A2U3L536"/>
<dbReference type="PROSITE" id="PS51331">
    <property type="entry name" value="THYX"/>
    <property type="match status" value="2"/>
</dbReference>
<evidence type="ECO:0000313" key="3">
    <source>
        <dbReference type="Proteomes" id="UP000238701"/>
    </source>
</evidence>
<evidence type="ECO:0000313" key="2">
    <source>
        <dbReference type="EMBL" id="SPF47024.1"/>
    </source>
</evidence>
<gene>
    <name evidence="2" type="ORF">SBA1_700017</name>
</gene>
<dbReference type="SUPFAM" id="SSF69796">
    <property type="entry name" value="Thymidylate synthase-complementing protein Thy1"/>
    <property type="match status" value="2"/>
</dbReference>